<feature type="coiled-coil region" evidence="1">
    <location>
        <begin position="615"/>
        <end position="719"/>
    </location>
</feature>
<feature type="compositionally biased region" description="Gly residues" evidence="2">
    <location>
        <begin position="360"/>
        <end position="371"/>
    </location>
</feature>
<sequence>MDTDDRVTARGGKEEEEEEVEVEGGEPALLGVEAPQAEGDVEVVGEGVGSGEQDDSMSSAAIGHGDADGGSGSGDDDAHDTFDVMSLRANRSSVSSEGKGTLPRRPSAARLEADLSSLRTALAQTESERSSLESEVVVLRRQLAEATSVADSKDEEWFQRVEQLNDVIMQLRQEVRTAKQQQQQQQRSGSRRWRRSRQPQQQQQQQQQQQNDGDGEMDMETAQRESDLLRAVVQPMELEIARLRRKLEEAKKDKPDDEVANIEKLYVREKSKTHDLQQQIGVLETQRRILTDDMQALRLELSKKEVAYTELEVTYHRANETFMEVQGSYDRQVEDLQRQLRMCGGSRRRTGTTRSRGSRRGGNGGDGGTDGDGGDVDKGDEEKGRGGDGATGHDDDGGDDGDEDENQEEEDEPEVVRLRELLAKEQNRSAVQLSALDQNMITLREHFAARFEEQERELVRQRDQYEATISTQRMQISKLEARVQQLLQRTSPEAEHGSHTALCRNYEAQLVARQLEIDRLKERLRRANADADAVLAASQQEHAHAARTYARTLKDSMHHYEEELNRRYRHRVEKLEIEVHEAVTSWPFVLSTIEESQQATQEQISQFQHMLQQAVDAKAREATRLRATIDEIAEELASKTREAEMLSTTLLERDVTIEHLQHDNQQLQDTVADLDVKLTAHEEAMKELNARCESTAHSIDQLTIEKQKVEAELANLKKGKSGKR</sequence>
<evidence type="ECO:0000313" key="5">
    <source>
        <dbReference type="Proteomes" id="UP000007799"/>
    </source>
</evidence>
<dbReference type="KEGG" id="sre:PTSG_06469"/>
<dbReference type="EMBL" id="GL832972">
    <property type="protein sequence ID" value="EGD75392.1"/>
    <property type="molecule type" value="Genomic_DNA"/>
</dbReference>
<dbReference type="InterPro" id="IPR003914">
    <property type="entry name" value="Rabaptin"/>
</dbReference>
<evidence type="ECO:0000313" key="4">
    <source>
        <dbReference type="EMBL" id="EGD75392.1"/>
    </source>
</evidence>
<dbReference type="RefSeq" id="XP_004991849.1">
    <property type="nucleotide sequence ID" value="XM_004991792.1"/>
</dbReference>
<reference evidence="4" key="1">
    <citation type="submission" date="2009-08" db="EMBL/GenBank/DDBJ databases">
        <title>Annotation of Salpingoeca rosetta.</title>
        <authorList>
            <consortium name="The Broad Institute Genome Sequencing Platform"/>
            <person name="Russ C."/>
            <person name="Cuomo C."/>
            <person name="Burger G."/>
            <person name="Gray M.W."/>
            <person name="Holland P.W.H."/>
            <person name="King N."/>
            <person name="Lang F.B.F."/>
            <person name="Roger A.J."/>
            <person name="Ruiz-Trillo I."/>
            <person name="Young S.K."/>
            <person name="Zeng Q."/>
            <person name="Gargeya S."/>
            <person name="Alvarado L."/>
            <person name="Berlin A."/>
            <person name="Chapman S.B."/>
            <person name="Chen Z."/>
            <person name="Freedman E."/>
            <person name="Gellesch M."/>
            <person name="Goldberg J."/>
            <person name="Griggs A."/>
            <person name="Gujja S."/>
            <person name="Heilman E."/>
            <person name="Heiman D."/>
            <person name="Howarth C."/>
            <person name="Mehta T."/>
            <person name="Neiman D."/>
            <person name="Pearson M."/>
            <person name="Roberts A."/>
            <person name="Saif S."/>
            <person name="Shea T."/>
            <person name="Shenoy N."/>
            <person name="Sisk P."/>
            <person name="Stolte C."/>
            <person name="Sykes S."/>
            <person name="White J."/>
            <person name="Yandava C."/>
            <person name="Haas B."/>
            <person name="Nusbaum C."/>
            <person name="Birren B."/>
        </authorList>
    </citation>
    <scope>NUCLEOTIDE SEQUENCE [LARGE SCALE GENOMIC DNA]</scope>
    <source>
        <strain evidence="4">ATCC 50818</strain>
    </source>
</reference>
<feature type="coiled-coil region" evidence="1">
    <location>
        <begin position="233"/>
        <end position="260"/>
    </location>
</feature>
<protein>
    <recommendedName>
        <fullName evidence="3">Rabaptin coiled-coil domain-containing protein</fullName>
    </recommendedName>
</protein>
<evidence type="ECO:0000259" key="3">
    <source>
        <dbReference type="Pfam" id="PF03528"/>
    </source>
</evidence>
<feature type="region of interest" description="Disordered" evidence="2">
    <location>
        <begin position="1"/>
        <end position="109"/>
    </location>
</feature>
<dbReference type="PANTHER" id="PTHR31179">
    <property type="entry name" value="RAB GTPASE-BINDING EFFECTOR PROTEIN"/>
    <property type="match status" value="1"/>
</dbReference>
<dbReference type="GO" id="GO:0005096">
    <property type="term" value="F:GTPase activator activity"/>
    <property type="evidence" value="ECO:0007669"/>
    <property type="project" value="InterPro"/>
</dbReference>
<feature type="compositionally biased region" description="Acidic residues" evidence="2">
    <location>
        <begin position="14"/>
        <end position="24"/>
    </location>
</feature>
<feature type="domain" description="Rabaptin coiled-coil" evidence="3">
    <location>
        <begin position="112"/>
        <end position="331"/>
    </location>
</feature>
<feature type="compositionally biased region" description="Polar residues" evidence="2">
    <location>
        <begin position="89"/>
        <end position="98"/>
    </location>
</feature>
<dbReference type="InterPro" id="IPR018514">
    <property type="entry name" value="Rabaptin_CC"/>
</dbReference>
<dbReference type="OMA" id="WHEANES"/>
<dbReference type="InParanoid" id="F2UFW4"/>
<feature type="region of interest" description="Disordered" evidence="2">
    <location>
        <begin position="340"/>
        <end position="414"/>
    </location>
</feature>
<organism evidence="5">
    <name type="scientific">Salpingoeca rosetta (strain ATCC 50818 / BSB-021)</name>
    <dbReference type="NCBI Taxonomy" id="946362"/>
    <lineage>
        <taxon>Eukaryota</taxon>
        <taxon>Choanoflagellata</taxon>
        <taxon>Craspedida</taxon>
        <taxon>Salpingoecidae</taxon>
        <taxon>Salpingoeca</taxon>
    </lineage>
</organism>
<proteinExistence type="predicted"/>
<name>F2UFW4_SALR5</name>
<accession>F2UFW4</accession>
<feature type="region of interest" description="Disordered" evidence="2">
    <location>
        <begin position="177"/>
        <end position="221"/>
    </location>
</feature>
<feature type="compositionally biased region" description="Basic and acidic residues" evidence="2">
    <location>
        <begin position="375"/>
        <end position="395"/>
    </location>
</feature>
<dbReference type="PANTHER" id="PTHR31179:SF7">
    <property type="entry name" value="FYVE-TYPE DOMAIN-CONTAINING PROTEIN"/>
    <property type="match status" value="1"/>
</dbReference>
<dbReference type="Pfam" id="PF03528">
    <property type="entry name" value="Rabaptin"/>
    <property type="match status" value="1"/>
</dbReference>
<keyword evidence="1" id="KW-0175">Coiled coil</keyword>
<feature type="coiled-coil region" evidence="1">
    <location>
        <begin position="444"/>
        <end position="541"/>
    </location>
</feature>
<dbReference type="OrthoDB" id="6158842at2759"/>
<evidence type="ECO:0000256" key="2">
    <source>
        <dbReference type="SAM" id="MobiDB-lite"/>
    </source>
</evidence>
<feature type="compositionally biased region" description="Acidic residues" evidence="2">
    <location>
        <begin position="396"/>
        <end position="413"/>
    </location>
</feature>
<dbReference type="Proteomes" id="UP000007799">
    <property type="component" value="Unassembled WGS sequence"/>
</dbReference>
<dbReference type="GeneID" id="16072409"/>
<evidence type="ECO:0000256" key="1">
    <source>
        <dbReference type="SAM" id="Coils"/>
    </source>
</evidence>
<dbReference type="GO" id="GO:0006897">
    <property type="term" value="P:endocytosis"/>
    <property type="evidence" value="ECO:0007669"/>
    <property type="project" value="InterPro"/>
</dbReference>
<gene>
    <name evidence="4" type="ORF">PTSG_06469</name>
</gene>
<dbReference type="eggNOG" id="KOG0993">
    <property type="taxonomic scope" value="Eukaryota"/>
</dbReference>
<dbReference type="AlphaFoldDB" id="F2UFW4"/>
<dbReference type="GO" id="GO:0008083">
    <property type="term" value="F:growth factor activity"/>
    <property type="evidence" value="ECO:0007669"/>
    <property type="project" value="InterPro"/>
</dbReference>
<feature type="compositionally biased region" description="Low complexity" evidence="2">
    <location>
        <begin position="198"/>
        <end position="210"/>
    </location>
</feature>
<feature type="compositionally biased region" description="Basic and acidic residues" evidence="2">
    <location>
        <begin position="1"/>
        <end position="13"/>
    </location>
</feature>
<feature type="compositionally biased region" description="Basic residues" evidence="2">
    <location>
        <begin position="346"/>
        <end position="359"/>
    </location>
</feature>
<keyword evidence="5" id="KW-1185">Reference proteome</keyword>
<dbReference type="STRING" id="946362.F2UFW4"/>
<dbReference type="PRINTS" id="PR01432">
    <property type="entry name" value="RABAPTIN"/>
</dbReference>